<keyword evidence="3" id="KW-1185">Reference proteome</keyword>
<dbReference type="AlphaFoldDB" id="A0A4Y7SLZ3"/>
<keyword evidence="1" id="KW-0812">Transmembrane</keyword>
<evidence type="ECO:0000313" key="3">
    <source>
        <dbReference type="Proteomes" id="UP000298030"/>
    </source>
</evidence>
<name>A0A4Y7SLZ3_COPMI</name>
<protein>
    <submittedName>
        <fullName evidence="2">Uncharacterized protein</fullName>
    </submittedName>
</protein>
<evidence type="ECO:0000256" key="1">
    <source>
        <dbReference type="SAM" id="Phobius"/>
    </source>
</evidence>
<keyword evidence="1" id="KW-1133">Transmembrane helix</keyword>
<dbReference type="Proteomes" id="UP000298030">
    <property type="component" value="Unassembled WGS sequence"/>
</dbReference>
<sequence>MFSVSSGIFPKLCLGLFYAICLALLAIRILQLESGGYYGPAKAALINSQNASAALPMAATVWSLCNMERLRAVEEVVVRVVSRIPFRIS</sequence>
<feature type="transmembrane region" description="Helical" evidence="1">
    <location>
        <begin position="12"/>
        <end position="30"/>
    </location>
</feature>
<accession>A0A4Y7SLZ3</accession>
<proteinExistence type="predicted"/>
<organism evidence="2 3">
    <name type="scientific">Coprinellus micaceus</name>
    <name type="common">Glistening ink-cap mushroom</name>
    <name type="synonym">Coprinus micaceus</name>
    <dbReference type="NCBI Taxonomy" id="71717"/>
    <lineage>
        <taxon>Eukaryota</taxon>
        <taxon>Fungi</taxon>
        <taxon>Dikarya</taxon>
        <taxon>Basidiomycota</taxon>
        <taxon>Agaricomycotina</taxon>
        <taxon>Agaricomycetes</taxon>
        <taxon>Agaricomycetidae</taxon>
        <taxon>Agaricales</taxon>
        <taxon>Agaricineae</taxon>
        <taxon>Psathyrellaceae</taxon>
        <taxon>Coprinellus</taxon>
    </lineage>
</organism>
<comment type="caution">
    <text evidence="2">The sequence shown here is derived from an EMBL/GenBank/DDBJ whole genome shotgun (WGS) entry which is preliminary data.</text>
</comment>
<dbReference type="EMBL" id="QPFP01000084">
    <property type="protein sequence ID" value="TEB22907.1"/>
    <property type="molecule type" value="Genomic_DNA"/>
</dbReference>
<keyword evidence="1" id="KW-0472">Membrane</keyword>
<reference evidence="2 3" key="1">
    <citation type="journal article" date="2019" name="Nat. Ecol. Evol.">
        <title>Megaphylogeny resolves global patterns of mushroom evolution.</title>
        <authorList>
            <person name="Varga T."/>
            <person name="Krizsan K."/>
            <person name="Foldi C."/>
            <person name="Dima B."/>
            <person name="Sanchez-Garcia M."/>
            <person name="Sanchez-Ramirez S."/>
            <person name="Szollosi G.J."/>
            <person name="Szarkandi J.G."/>
            <person name="Papp V."/>
            <person name="Albert L."/>
            <person name="Andreopoulos W."/>
            <person name="Angelini C."/>
            <person name="Antonin V."/>
            <person name="Barry K.W."/>
            <person name="Bougher N.L."/>
            <person name="Buchanan P."/>
            <person name="Buyck B."/>
            <person name="Bense V."/>
            <person name="Catcheside P."/>
            <person name="Chovatia M."/>
            <person name="Cooper J."/>
            <person name="Damon W."/>
            <person name="Desjardin D."/>
            <person name="Finy P."/>
            <person name="Geml J."/>
            <person name="Haridas S."/>
            <person name="Hughes K."/>
            <person name="Justo A."/>
            <person name="Karasinski D."/>
            <person name="Kautmanova I."/>
            <person name="Kiss B."/>
            <person name="Kocsube S."/>
            <person name="Kotiranta H."/>
            <person name="LaButti K.M."/>
            <person name="Lechner B.E."/>
            <person name="Liimatainen K."/>
            <person name="Lipzen A."/>
            <person name="Lukacs Z."/>
            <person name="Mihaltcheva S."/>
            <person name="Morgado L.N."/>
            <person name="Niskanen T."/>
            <person name="Noordeloos M.E."/>
            <person name="Ohm R.A."/>
            <person name="Ortiz-Santana B."/>
            <person name="Ovrebo C."/>
            <person name="Racz N."/>
            <person name="Riley R."/>
            <person name="Savchenko A."/>
            <person name="Shiryaev A."/>
            <person name="Soop K."/>
            <person name="Spirin V."/>
            <person name="Szebenyi C."/>
            <person name="Tomsovsky M."/>
            <person name="Tulloss R.E."/>
            <person name="Uehling J."/>
            <person name="Grigoriev I.V."/>
            <person name="Vagvolgyi C."/>
            <person name="Papp T."/>
            <person name="Martin F.M."/>
            <person name="Miettinen O."/>
            <person name="Hibbett D.S."/>
            <person name="Nagy L.G."/>
        </authorList>
    </citation>
    <scope>NUCLEOTIDE SEQUENCE [LARGE SCALE GENOMIC DNA]</scope>
    <source>
        <strain evidence="2 3">FP101781</strain>
    </source>
</reference>
<gene>
    <name evidence="2" type="ORF">FA13DRAFT_1740572</name>
</gene>
<evidence type="ECO:0000313" key="2">
    <source>
        <dbReference type="EMBL" id="TEB22907.1"/>
    </source>
</evidence>